<dbReference type="PROSITE" id="PS01244">
    <property type="entry name" value="ACONITASE_2"/>
    <property type="match status" value="1"/>
</dbReference>
<dbReference type="Gene3D" id="3.20.19.10">
    <property type="entry name" value="Aconitase, domain 4"/>
    <property type="match status" value="1"/>
</dbReference>
<evidence type="ECO:0000256" key="12">
    <source>
        <dbReference type="ARBA" id="ARBA00023004"/>
    </source>
</evidence>
<dbReference type="UniPathway" id="UPA00223">
    <property type="reaction ID" value="UER00718"/>
</dbReference>
<reference evidence="19 20" key="1">
    <citation type="journal article" date="2020" name="MBio">
        <title>Erratum for Teymournejad et al., 'Isolation and Molecular Analysis of a Novel Neorickettsia Species That Causes Potomac Horse Fever'.</title>
        <authorList>
            <person name="Teymournejad O."/>
            <person name="Lin M."/>
            <person name="Bekebrede H."/>
            <person name="Kamr A."/>
            <person name="Toribio R.E."/>
            <person name="Arroyo L.G."/>
            <person name="Baird J.D."/>
            <person name="Rikihisa Y."/>
        </authorList>
    </citation>
    <scope>NUCLEOTIDE SEQUENCE [LARGE SCALE GENOMIC DNA]</scope>
    <source>
        <strain evidence="19 20">Fin17</strain>
    </source>
</reference>
<keyword evidence="12 16" id="KW-0408">Iron</keyword>
<comment type="subunit">
    <text evidence="7">Monomer.</text>
</comment>
<keyword evidence="14 16" id="KW-0456">Lyase</keyword>
<dbReference type="NCBIfam" id="NF009520">
    <property type="entry name" value="PRK12881.1"/>
    <property type="match status" value="1"/>
</dbReference>
<evidence type="ECO:0000256" key="14">
    <source>
        <dbReference type="ARBA" id="ARBA00023239"/>
    </source>
</evidence>
<proteinExistence type="inferred from homology"/>
<dbReference type="Gene3D" id="6.10.190.10">
    <property type="match status" value="1"/>
</dbReference>
<gene>
    <name evidence="19" type="primary">acnA</name>
    <name evidence="19" type="ORF">GP480_02425</name>
</gene>
<dbReference type="GO" id="GO:0006099">
    <property type="term" value="P:tricarboxylic acid cycle"/>
    <property type="evidence" value="ECO:0007669"/>
    <property type="project" value="UniProtKB-UniPathway"/>
</dbReference>
<organism evidence="19 20">
    <name type="scientific">Neorickettsia findlayensis</name>
    <dbReference type="NCBI Taxonomy" id="2686014"/>
    <lineage>
        <taxon>Bacteria</taxon>
        <taxon>Pseudomonadati</taxon>
        <taxon>Pseudomonadota</taxon>
        <taxon>Alphaproteobacteria</taxon>
        <taxon>Rickettsiales</taxon>
        <taxon>Anaplasmataceae</taxon>
        <taxon>Neorickettsia</taxon>
    </lineage>
</organism>
<dbReference type="Pfam" id="PF00694">
    <property type="entry name" value="Aconitase_C"/>
    <property type="match status" value="1"/>
</dbReference>
<accession>A0A6P1GAQ1</accession>
<dbReference type="InterPro" id="IPR015931">
    <property type="entry name" value="Acnase/IPM_dHydase_lsu_aba_1/3"/>
</dbReference>
<evidence type="ECO:0000256" key="4">
    <source>
        <dbReference type="ARBA" id="ARBA00004717"/>
    </source>
</evidence>
<dbReference type="Pfam" id="PF00330">
    <property type="entry name" value="Aconitase"/>
    <property type="match status" value="1"/>
</dbReference>
<dbReference type="NCBIfam" id="NF006757">
    <property type="entry name" value="PRK09277.1"/>
    <property type="match status" value="1"/>
</dbReference>
<name>A0A6P1GAQ1_9RICK</name>
<evidence type="ECO:0000256" key="15">
    <source>
        <dbReference type="ARBA" id="ARBA00023501"/>
    </source>
</evidence>
<evidence type="ECO:0000256" key="6">
    <source>
        <dbReference type="ARBA" id="ARBA00007185"/>
    </source>
</evidence>
<evidence type="ECO:0000256" key="3">
    <source>
        <dbReference type="ARBA" id="ARBA00002737"/>
    </source>
</evidence>
<keyword evidence="9" id="KW-0816">Tricarboxylic acid cycle</keyword>
<protein>
    <recommendedName>
        <fullName evidence="16">Aconitate hydratase</fullName>
        <shortName evidence="16">Aconitase</shortName>
        <ecNumber evidence="16">4.2.1.3</ecNumber>
    </recommendedName>
</protein>
<evidence type="ECO:0000313" key="19">
    <source>
        <dbReference type="EMBL" id="QHD65293.1"/>
    </source>
</evidence>
<comment type="catalytic activity">
    <reaction evidence="1">
        <text>(2S,3R)-3-hydroxybutane-1,2,3-tricarboxylate = 2-methyl-cis-aconitate + H2O</text>
        <dbReference type="Rhea" id="RHEA:17941"/>
        <dbReference type="ChEBI" id="CHEBI:15377"/>
        <dbReference type="ChEBI" id="CHEBI:57429"/>
        <dbReference type="ChEBI" id="CHEBI:57872"/>
        <dbReference type="EC" id="4.2.1.99"/>
    </reaction>
</comment>
<dbReference type="PANTHER" id="PTHR11670">
    <property type="entry name" value="ACONITASE/IRON-RESPONSIVE ELEMENT FAMILY MEMBER"/>
    <property type="match status" value="1"/>
</dbReference>
<keyword evidence="8 16" id="KW-0004">4Fe-4S</keyword>
<keyword evidence="10" id="KW-0479">Metal-binding</keyword>
<comment type="similarity">
    <text evidence="6 16">Belongs to the aconitase/IPM isomerase family.</text>
</comment>
<dbReference type="FunFam" id="3.30.499.10:FF:000020">
    <property type="entry name" value="Aconitate hydratase A"/>
    <property type="match status" value="1"/>
</dbReference>
<comment type="function">
    <text evidence="16">Catalyzes the isomerization of citrate to isocitrate via cis-aconitate.</text>
</comment>
<evidence type="ECO:0000256" key="1">
    <source>
        <dbReference type="ARBA" id="ARBA00000118"/>
    </source>
</evidence>
<dbReference type="GO" id="GO:0003723">
    <property type="term" value="F:RNA binding"/>
    <property type="evidence" value="ECO:0007669"/>
    <property type="project" value="UniProtKB-KW"/>
</dbReference>
<dbReference type="CDD" id="cd01580">
    <property type="entry name" value="AcnA_IRP_Swivel"/>
    <property type="match status" value="1"/>
</dbReference>
<dbReference type="RefSeq" id="WP_160095555.1">
    <property type="nucleotide sequence ID" value="NZ_CP047224.1"/>
</dbReference>
<comment type="function">
    <text evidence="3">Involved in the catabolism of short chain fatty acids (SCFA) via the tricarboxylic acid (TCA)(acetyl degradation route) and probably the 2-methylcitrate cycle I (propionate degradation route). Catalyzes the reversible isomerization of citrate to isocitrate via cis-aconitate. Could catalyze the hydration of 2-methyl-cis-aconitate to yield (2R,3S)-2-methylisocitrate. The apo form of AcnA functions as a RNA-binding regulatory protein.</text>
</comment>
<evidence type="ECO:0000259" key="18">
    <source>
        <dbReference type="Pfam" id="PF00694"/>
    </source>
</evidence>
<dbReference type="GO" id="GO:0047456">
    <property type="term" value="F:2-methylisocitrate dehydratase activity"/>
    <property type="evidence" value="ECO:0007669"/>
    <property type="project" value="UniProtKB-EC"/>
</dbReference>
<evidence type="ECO:0000256" key="11">
    <source>
        <dbReference type="ARBA" id="ARBA00022884"/>
    </source>
</evidence>
<dbReference type="InterPro" id="IPR000573">
    <property type="entry name" value="AconitaseA/IPMdHydase_ssu_swvl"/>
</dbReference>
<evidence type="ECO:0000256" key="5">
    <source>
        <dbReference type="ARBA" id="ARBA00005026"/>
    </source>
</evidence>
<comment type="pathway">
    <text evidence="5">Organic acid metabolism; propanoate degradation.</text>
</comment>
<dbReference type="PRINTS" id="PR00415">
    <property type="entry name" value="ACONITASE"/>
</dbReference>
<evidence type="ECO:0000256" key="16">
    <source>
        <dbReference type="RuleBase" id="RU361275"/>
    </source>
</evidence>
<dbReference type="InterPro" id="IPR006249">
    <property type="entry name" value="Aconitase/IRP2"/>
</dbReference>
<evidence type="ECO:0000256" key="8">
    <source>
        <dbReference type="ARBA" id="ARBA00022485"/>
    </source>
</evidence>
<dbReference type="InterPro" id="IPR018136">
    <property type="entry name" value="Aconitase_4Fe-4S_BS"/>
</dbReference>
<dbReference type="CDD" id="cd01586">
    <property type="entry name" value="AcnA_IRP"/>
    <property type="match status" value="1"/>
</dbReference>
<reference evidence="19 20" key="2">
    <citation type="journal article" date="2020" name="MBio">
        <title>Isolation and Molecular Analysis of a Novel Neorickettsia Species That Causes Potomac Horse Fever.</title>
        <authorList>
            <person name="Teymournejad O."/>
            <person name="Lin M."/>
            <person name="Bekebrede H."/>
            <person name="Kamr A."/>
            <person name="Toribio R.E."/>
            <person name="Arroyo L.G."/>
            <person name="Baird J.D."/>
            <person name="Rikihisa Y."/>
        </authorList>
    </citation>
    <scope>NUCLEOTIDE SEQUENCE [LARGE SCALE GENOMIC DNA]</scope>
    <source>
        <strain evidence="19 20">Fin17</strain>
    </source>
</reference>
<dbReference type="Gene3D" id="3.30.499.10">
    <property type="entry name" value="Aconitase, domain 3"/>
    <property type="match status" value="2"/>
</dbReference>
<evidence type="ECO:0000256" key="2">
    <source>
        <dbReference type="ARBA" id="ARBA00001966"/>
    </source>
</evidence>
<evidence type="ECO:0000256" key="7">
    <source>
        <dbReference type="ARBA" id="ARBA00011245"/>
    </source>
</evidence>
<evidence type="ECO:0000256" key="9">
    <source>
        <dbReference type="ARBA" id="ARBA00022532"/>
    </source>
</evidence>
<dbReference type="GO" id="GO:0003994">
    <property type="term" value="F:aconitate hydratase activity"/>
    <property type="evidence" value="ECO:0007669"/>
    <property type="project" value="UniProtKB-EC"/>
</dbReference>
<comment type="cofactor">
    <cofactor evidence="2">
        <name>[4Fe-4S] cluster</name>
        <dbReference type="ChEBI" id="CHEBI:49883"/>
    </cofactor>
</comment>
<feature type="domain" description="Aconitase/3-isopropylmalate dehydratase large subunit alpha/beta/alpha" evidence="17">
    <location>
        <begin position="58"/>
        <end position="554"/>
    </location>
</feature>
<keyword evidence="11" id="KW-0694">RNA-binding</keyword>
<feature type="domain" description="Aconitase A/isopropylmalate dehydratase small subunit swivel" evidence="18">
    <location>
        <begin position="701"/>
        <end position="831"/>
    </location>
</feature>
<keyword evidence="20" id="KW-1185">Reference proteome</keyword>
<dbReference type="InterPro" id="IPR044137">
    <property type="entry name" value="AcnA_IRP_Swivel"/>
</dbReference>
<dbReference type="SUPFAM" id="SSF53732">
    <property type="entry name" value="Aconitase iron-sulfur domain"/>
    <property type="match status" value="1"/>
</dbReference>
<dbReference type="NCBIfam" id="TIGR01341">
    <property type="entry name" value="aconitase_1"/>
    <property type="match status" value="1"/>
</dbReference>
<evidence type="ECO:0000256" key="13">
    <source>
        <dbReference type="ARBA" id="ARBA00023014"/>
    </source>
</evidence>
<dbReference type="InterPro" id="IPR001030">
    <property type="entry name" value="Acoase/IPM_deHydtase_lsu_aba"/>
</dbReference>
<dbReference type="EC" id="4.2.1.3" evidence="16"/>
<dbReference type="AlphaFoldDB" id="A0A6P1GAQ1"/>
<dbReference type="GO" id="GO:0046872">
    <property type="term" value="F:metal ion binding"/>
    <property type="evidence" value="ECO:0007669"/>
    <property type="project" value="UniProtKB-KW"/>
</dbReference>
<dbReference type="InterPro" id="IPR036008">
    <property type="entry name" value="Aconitase_4Fe-4S_dom"/>
</dbReference>
<sequence length="908" mass="100701">MKKKLKSGISYFDIKLEGGISNLPCVMKILIENALRNGQKDSIVRALCDYKKHIGRLAVDYYPSRVLMQDFTGVPAVVDLAALRDAVSEKQGDPRDVNPKIPVDLIIDHSIQVNSYGKASSATENKTIEFQKNIERYKLLKWAQKSFQNFRVVPPGTGICHQVNLEYLAQVVCTELKETEILAYPDTLVGTDSHTTMSGGLSVLGWGVGGIEAESVVLGEPISMVIPEVIGLKLEGKLKAGLTATDLVLHITHLLRKHKVVGKFVEVFGEGVRNLSVADRATIANMAPECGSTCNFFAPDQKTLDYLDLTGKTQEQIDLVEDYTKSQTMWADYARVTDFVDVINLDLSEVRTTVAGPKRPQDKISLHLVPESFNEICIPQEENVKTPAPNENHVQVPQTSVDKEANLHTDLPRLENGSIVIAAITSCTNTSNPSGMIAAGLLAKRAVQSGLRVKNWVKTSLAPGSQVVSEYLKQSGLQEYLDQLGFNIVGFGCTTCIGNSGELKEEISEEIDKKDLIVVSVLSGNRNFEGRIHPKVKANYLASPMLVVAYSIAGNINVNLESQPIGHDKTGKEIYLRDITPSDDEIDTYVRRFLRKEIFLSKYQDVFLGDRNWQELECNSSVTYKWDKNCTYIKRPPFFGSDDQISFRDMPPQIDEKADHHSATFDISVRAARILAVFGDSITTDHISPAGTIPVKTPAGEYLKKLGVTPQQFNSYGARRGNHEIMIRGTFANTRIKNKMLKNIEGGYTLHFDSNNKGEIVSIYEAAMRYKSSGTSLVIFAGKEYGTGSSRDWAAKGTYLLGVKAVIAESFERIHRSNLVGMGVLPLVYSDPEEYSRLALTGEEVVNIELEGNPSPMCEMECKITTETALTRRLAITLMVTTEKEMNYIRVGNILKHVLRESFLEQKH</sequence>
<dbReference type="SUPFAM" id="SSF52016">
    <property type="entry name" value="LeuD/IlvD-like"/>
    <property type="match status" value="1"/>
</dbReference>
<dbReference type="KEGG" id="nef:GP480_02425"/>
<dbReference type="EMBL" id="CP047224">
    <property type="protein sequence ID" value="QHD65293.1"/>
    <property type="molecule type" value="Genomic_DNA"/>
</dbReference>
<evidence type="ECO:0000256" key="10">
    <source>
        <dbReference type="ARBA" id="ARBA00022723"/>
    </source>
</evidence>
<comment type="pathway">
    <text evidence="4">Carbohydrate metabolism; tricarboxylic acid cycle; isocitrate from oxaloacetate: step 2/2.</text>
</comment>
<comment type="catalytic activity">
    <reaction evidence="15 16">
        <text>citrate = D-threo-isocitrate</text>
        <dbReference type="Rhea" id="RHEA:10336"/>
        <dbReference type="ChEBI" id="CHEBI:15562"/>
        <dbReference type="ChEBI" id="CHEBI:16947"/>
        <dbReference type="EC" id="4.2.1.3"/>
    </reaction>
</comment>
<dbReference type="InterPro" id="IPR015928">
    <property type="entry name" value="Aconitase/3IPM_dehydase_swvl"/>
</dbReference>
<evidence type="ECO:0000313" key="20">
    <source>
        <dbReference type="Proteomes" id="UP000464912"/>
    </source>
</evidence>
<dbReference type="GO" id="GO:0051539">
    <property type="term" value="F:4 iron, 4 sulfur cluster binding"/>
    <property type="evidence" value="ECO:0007669"/>
    <property type="project" value="UniProtKB-KW"/>
</dbReference>
<keyword evidence="13 16" id="KW-0411">Iron-sulfur</keyword>
<dbReference type="FunFam" id="3.20.19.10:FF:000001">
    <property type="entry name" value="Aconitate hydratase"/>
    <property type="match status" value="1"/>
</dbReference>
<dbReference type="Proteomes" id="UP000464912">
    <property type="component" value="Chromosome"/>
</dbReference>
<evidence type="ECO:0000259" key="17">
    <source>
        <dbReference type="Pfam" id="PF00330"/>
    </source>
</evidence>